<accession>A0A927BFE3</accession>
<evidence type="ECO:0000259" key="2">
    <source>
        <dbReference type="Pfam" id="PF09348"/>
    </source>
</evidence>
<reference evidence="3" key="1">
    <citation type="submission" date="2020-09" db="EMBL/GenBank/DDBJ databases">
        <authorList>
            <person name="Kim M.K."/>
        </authorList>
    </citation>
    <scope>NUCLEOTIDE SEQUENCE</scope>
    <source>
        <strain evidence="3">BT664</strain>
    </source>
</reference>
<dbReference type="EMBL" id="JACXAD010000025">
    <property type="protein sequence ID" value="MBD2769880.1"/>
    <property type="molecule type" value="Genomic_DNA"/>
</dbReference>
<dbReference type="Pfam" id="PF09348">
    <property type="entry name" value="DUF1990"/>
    <property type="match status" value="1"/>
</dbReference>
<proteinExistence type="predicted"/>
<name>A0A927BFE3_9BACT</name>
<dbReference type="Proteomes" id="UP000612233">
    <property type="component" value="Unassembled WGS sequence"/>
</dbReference>
<evidence type="ECO:0000313" key="3">
    <source>
        <dbReference type="EMBL" id="MBD2769880.1"/>
    </source>
</evidence>
<protein>
    <submittedName>
        <fullName evidence="3">DUF1990 family protein</fullName>
    </submittedName>
</protein>
<keyword evidence="4" id="KW-1185">Reference proteome</keyword>
<comment type="caution">
    <text evidence="3">The sequence shown here is derived from an EMBL/GenBank/DDBJ whole genome shotgun (WGS) entry which is preliminary data.</text>
</comment>
<feature type="region of interest" description="Disordered" evidence="1">
    <location>
        <begin position="1"/>
        <end position="32"/>
    </location>
</feature>
<dbReference type="RefSeq" id="WP_191006692.1">
    <property type="nucleotide sequence ID" value="NZ_JACXAD010000025.1"/>
</dbReference>
<evidence type="ECO:0000256" key="1">
    <source>
        <dbReference type="SAM" id="MobiDB-lite"/>
    </source>
</evidence>
<feature type="compositionally biased region" description="Low complexity" evidence="1">
    <location>
        <begin position="16"/>
        <end position="30"/>
    </location>
</feature>
<dbReference type="InterPro" id="IPR018960">
    <property type="entry name" value="DUF1990"/>
</dbReference>
<organism evidence="3 4">
    <name type="scientific">Hymenobacter montanus</name>
    <dbReference type="NCBI Taxonomy" id="2771359"/>
    <lineage>
        <taxon>Bacteria</taxon>
        <taxon>Pseudomonadati</taxon>
        <taxon>Bacteroidota</taxon>
        <taxon>Cytophagia</taxon>
        <taxon>Cytophagales</taxon>
        <taxon>Hymenobacteraceae</taxon>
        <taxon>Hymenobacter</taxon>
    </lineage>
</organism>
<gene>
    <name evidence="3" type="ORF">IC235_18480</name>
</gene>
<evidence type="ECO:0000313" key="4">
    <source>
        <dbReference type="Proteomes" id="UP000612233"/>
    </source>
</evidence>
<feature type="domain" description="DUF1990" evidence="2">
    <location>
        <begin position="64"/>
        <end position="227"/>
    </location>
</feature>
<sequence>MSATPERPAARRLADTALPGTTLPGTTPRAASPPLWEQYRARLDAYANAKVNYDFSRQNEYTSATGWRLDDYETDLPTEPPGPPAAAGAFAAAQEVLRRYAFPPPDLITGIFVPDSPLENRIMVLRAQFLCFRFYFGVRVSGLTDEAARATPGGPERVWGYGYRTLEGHFERGQIDFTIHKNLESGAVQFRIHAVSQLGQIRNPFYWLGFKLFGRMLQRRFARESLRRMRELVGATLAPGALPTPGVSPSEGALPQ</sequence>
<dbReference type="AlphaFoldDB" id="A0A927BFE3"/>